<dbReference type="Proteomes" id="UP000640583">
    <property type="component" value="Unassembled WGS sequence"/>
</dbReference>
<reference evidence="4" key="1">
    <citation type="submission" date="2020-10" db="EMBL/GenBank/DDBJ databases">
        <title>Paenihalocynthiibacter styelae gen. nov., sp. nov., isolated from stalked sea squirt Styela clava.</title>
        <authorList>
            <person name="Kim Y.-O."/>
            <person name="Yoon J.-H."/>
        </authorList>
    </citation>
    <scope>NUCLEOTIDE SEQUENCE</scope>
    <source>
        <strain evidence="4">MYP1-1</strain>
    </source>
</reference>
<dbReference type="EMBL" id="JADCKQ010000006">
    <property type="protein sequence ID" value="MBI1493902.1"/>
    <property type="molecule type" value="Genomic_DNA"/>
</dbReference>
<feature type="domain" description="N-acetyltransferase" evidence="3">
    <location>
        <begin position="1"/>
        <end position="140"/>
    </location>
</feature>
<evidence type="ECO:0000259" key="3">
    <source>
        <dbReference type="PROSITE" id="PS51186"/>
    </source>
</evidence>
<dbReference type="InterPro" id="IPR050832">
    <property type="entry name" value="Bact_Acetyltransf"/>
</dbReference>
<sequence>MSLIISQTMDIATCHQLRRKVFIEEQAVPEAEEVDGKDNEALHFLAEKEGLPIGCARILLKGDAGKIGRVCVLKEGRGAGAGAALIKACVEHLRALDGVKSAVLGSQCHAIPFYEALGFTAFGPVYDDAGIDHRDMELTL</sequence>
<dbReference type="AlphaFoldDB" id="A0A8J7IEQ1"/>
<dbReference type="PROSITE" id="PS51186">
    <property type="entry name" value="GNAT"/>
    <property type="match status" value="1"/>
</dbReference>
<dbReference type="InterPro" id="IPR016181">
    <property type="entry name" value="Acyl_CoA_acyltransferase"/>
</dbReference>
<dbReference type="Gene3D" id="3.40.630.30">
    <property type="match status" value="1"/>
</dbReference>
<dbReference type="SUPFAM" id="SSF55729">
    <property type="entry name" value="Acyl-CoA N-acyltransferases (Nat)"/>
    <property type="match status" value="1"/>
</dbReference>
<dbReference type="PANTHER" id="PTHR43877">
    <property type="entry name" value="AMINOALKYLPHOSPHONATE N-ACETYLTRANSFERASE-RELATED-RELATED"/>
    <property type="match status" value="1"/>
</dbReference>
<protein>
    <submittedName>
        <fullName evidence="4">GNAT family N-acetyltransferase</fullName>
    </submittedName>
</protein>
<accession>A0A8J7IEQ1</accession>
<name>A0A8J7IEQ1_9RHOB</name>
<dbReference type="GO" id="GO:0016747">
    <property type="term" value="F:acyltransferase activity, transferring groups other than amino-acyl groups"/>
    <property type="evidence" value="ECO:0007669"/>
    <property type="project" value="InterPro"/>
</dbReference>
<evidence type="ECO:0000313" key="5">
    <source>
        <dbReference type="Proteomes" id="UP000640583"/>
    </source>
</evidence>
<proteinExistence type="predicted"/>
<dbReference type="Pfam" id="PF13673">
    <property type="entry name" value="Acetyltransf_10"/>
    <property type="match status" value="1"/>
</dbReference>
<comment type="caution">
    <text evidence="4">The sequence shown here is derived from an EMBL/GenBank/DDBJ whole genome shotgun (WGS) entry which is preliminary data.</text>
</comment>
<keyword evidence="5" id="KW-1185">Reference proteome</keyword>
<keyword evidence="1" id="KW-0808">Transferase</keyword>
<gene>
    <name evidence="4" type="ORF">H1D41_09675</name>
</gene>
<dbReference type="RefSeq" id="WP_228848709.1">
    <property type="nucleotide sequence ID" value="NZ_JADCKQ010000006.1"/>
</dbReference>
<evidence type="ECO:0000313" key="4">
    <source>
        <dbReference type="EMBL" id="MBI1493902.1"/>
    </source>
</evidence>
<evidence type="ECO:0000256" key="1">
    <source>
        <dbReference type="ARBA" id="ARBA00022679"/>
    </source>
</evidence>
<dbReference type="InterPro" id="IPR000182">
    <property type="entry name" value="GNAT_dom"/>
</dbReference>
<keyword evidence="2" id="KW-0012">Acyltransferase</keyword>
<evidence type="ECO:0000256" key="2">
    <source>
        <dbReference type="ARBA" id="ARBA00023315"/>
    </source>
</evidence>
<organism evidence="4 5">
    <name type="scientific">Halocynthiibacter styelae</name>
    <dbReference type="NCBI Taxonomy" id="2761955"/>
    <lineage>
        <taxon>Bacteria</taxon>
        <taxon>Pseudomonadati</taxon>
        <taxon>Pseudomonadota</taxon>
        <taxon>Alphaproteobacteria</taxon>
        <taxon>Rhodobacterales</taxon>
        <taxon>Paracoccaceae</taxon>
        <taxon>Halocynthiibacter</taxon>
    </lineage>
</organism>